<dbReference type="InterPro" id="IPR053226">
    <property type="entry name" value="Pyrrolopyrazine_biosynth_F"/>
</dbReference>
<accession>A0ABR2XFM7</accession>
<dbReference type="Proteomes" id="UP001465668">
    <property type="component" value="Unassembled WGS sequence"/>
</dbReference>
<protein>
    <submittedName>
        <fullName evidence="1">Sulfotransferase domain-containing protein</fullName>
    </submittedName>
</protein>
<evidence type="ECO:0000313" key="1">
    <source>
        <dbReference type="EMBL" id="KAK9772588.1"/>
    </source>
</evidence>
<dbReference type="EMBL" id="JARVKM010000060">
    <property type="protein sequence ID" value="KAK9772588.1"/>
    <property type="molecule type" value="Genomic_DNA"/>
</dbReference>
<gene>
    <name evidence="1" type="ORF">SCAR479_10805</name>
</gene>
<organism evidence="1 2">
    <name type="scientific">Seiridium cardinale</name>
    <dbReference type="NCBI Taxonomy" id="138064"/>
    <lineage>
        <taxon>Eukaryota</taxon>
        <taxon>Fungi</taxon>
        <taxon>Dikarya</taxon>
        <taxon>Ascomycota</taxon>
        <taxon>Pezizomycotina</taxon>
        <taxon>Sordariomycetes</taxon>
        <taxon>Xylariomycetidae</taxon>
        <taxon>Amphisphaeriales</taxon>
        <taxon>Sporocadaceae</taxon>
        <taxon>Seiridium</taxon>
    </lineage>
</organism>
<reference evidence="1 2" key="1">
    <citation type="submission" date="2024-02" db="EMBL/GenBank/DDBJ databases">
        <title>First draft genome assembly of two strains of Seiridium cardinale.</title>
        <authorList>
            <person name="Emiliani G."/>
            <person name="Scali E."/>
        </authorList>
    </citation>
    <scope>NUCLEOTIDE SEQUENCE [LARGE SCALE GENOMIC DNA]</scope>
    <source>
        <strain evidence="1 2">BM-138-000479</strain>
    </source>
</reference>
<comment type="caution">
    <text evidence="1">The sequence shown here is derived from an EMBL/GenBank/DDBJ whole genome shotgun (WGS) entry which is preliminary data.</text>
</comment>
<name>A0ABR2XFM7_9PEZI</name>
<dbReference type="PANTHER" id="PTHR48419">
    <property type="entry name" value="SULFOTRANSFERASE DOMAIN-CONTAINING PROTEIN"/>
    <property type="match status" value="1"/>
</dbReference>
<dbReference type="InterPro" id="IPR027417">
    <property type="entry name" value="P-loop_NTPase"/>
</dbReference>
<dbReference type="PANTHER" id="PTHR48419:SF1">
    <property type="entry name" value="SULFOTRANSFERASE DOMAIN-CONTAINING PROTEIN"/>
    <property type="match status" value="1"/>
</dbReference>
<keyword evidence="2" id="KW-1185">Reference proteome</keyword>
<dbReference type="SUPFAM" id="SSF52540">
    <property type="entry name" value="P-loop containing nucleoside triphosphate hydrolases"/>
    <property type="match status" value="1"/>
</dbReference>
<evidence type="ECO:0000313" key="2">
    <source>
        <dbReference type="Proteomes" id="UP001465668"/>
    </source>
</evidence>
<proteinExistence type="predicted"/>
<dbReference type="Gene3D" id="3.40.50.300">
    <property type="entry name" value="P-loop containing nucleotide triphosphate hydrolases"/>
    <property type="match status" value="1"/>
</dbReference>
<sequence>MIAKVPSSPRATGLPIMLLTHPRACSTAFERVLMTRRDAVVCLNEPFADPSFFGPEACVERHHANGEKGPRPGFERCTFKERMDLVKGENVPDEGKRAFIKDMAFQLSPWREREKLQIAKSLQHLQSDKDEGNPSVLPLAILQRFQWTFLIRHPQQSIPSLFRLSSTAAKREETGWQYFLPSESGYYELRRMYDHLSRQGVIPSLSPQSVDGEKQQGAHPCLIDAEDLLRQPEKVVKAYCGCIGLDYRPDMLQWDSNEDVDQAAQVFATWTAFHRDAIESRGLEARKPRPSRSKEEVFDSWVTEFGEEGATLIQKTIKENLPHYLYLKQFAIQIEDC</sequence>